<evidence type="ECO:0000256" key="2">
    <source>
        <dbReference type="ARBA" id="ARBA00023125"/>
    </source>
</evidence>
<dbReference type="OrthoDB" id="9799345at2"/>
<feature type="domain" description="HTH araC/xylS-type" evidence="4">
    <location>
        <begin position="211"/>
        <end position="312"/>
    </location>
</feature>
<keyword evidence="3" id="KW-0804">Transcription</keyword>
<dbReference type="PANTHER" id="PTHR46796:SF6">
    <property type="entry name" value="ARAC SUBFAMILY"/>
    <property type="match status" value="1"/>
</dbReference>
<gene>
    <name evidence="5" type="ORF">F8O05_13195</name>
</gene>
<dbReference type="InterPro" id="IPR009057">
    <property type="entry name" value="Homeodomain-like_sf"/>
</dbReference>
<evidence type="ECO:0000256" key="1">
    <source>
        <dbReference type="ARBA" id="ARBA00023015"/>
    </source>
</evidence>
<dbReference type="InterPro" id="IPR050204">
    <property type="entry name" value="AraC_XylS_family_regulators"/>
</dbReference>
<dbReference type="PANTHER" id="PTHR46796">
    <property type="entry name" value="HTH-TYPE TRANSCRIPTIONAL ACTIVATOR RHAS-RELATED"/>
    <property type="match status" value="1"/>
</dbReference>
<dbReference type="Proteomes" id="UP000433493">
    <property type="component" value="Unassembled WGS sequence"/>
</dbReference>
<evidence type="ECO:0000313" key="6">
    <source>
        <dbReference type="Proteomes" id="UP000433493"/>
    </source>
</evidence>
<dbReference type="PRINTS" id="PR00032">
    <property type="entry name" value="HTHARAC"/>
</dbReference>
<dbReference type="PROSITE" id="PS01124">
    <property type="entry name" value="HTH_ARAC_FAMILY_2"/>
    <property type="match status" value="1"/>
</dbReference>
<keyword evidence="6" id="KW-1185">Reference proteome</keyword>
<dbReference type="GO" id="GO:0043565">
    <property type="term" value="F:sequence-specific DNA binding"/>
    <property type="evidence" value="ECO:0007669"/>
    <property type="project" value="InterPro"/>
</dbReference>
<sequence>MILSHPLTEYSTAPEIGTPTGWINRVNGEFPTLRISAEQPDFTASYRGAATTQLQISDIATSSHLIERPAKRTDDGLDLFKISFQISGNGTLRQHQHDLQLRPGTITLYDAARPYQIHFENDMRFIVAMFPKSALQLPPGVAGELSAHQLDADDATSRSFGVLLQQLADNLPLLATPAGEQLSRVALDIANSLLSERLEVSQDCTLSEIRRRTLDFIDRQLSNPELSPRLISDSLFISVRSLHNAFEDSGTTVTKWIRERRLTECRHALLEPINASEPIRDIASQFGFGDMSLFSRRFRERFGLTPSDFREEHLRHEVRIPLH</sequence>
<dbReference type="Pfam" id="PF14525">
    <property type="entry name" value="AraC_binding_2"/>
    <property type="match status" value="1"/>
</dbReference>
<dbReference type="SUPFAM" id="SSF46689">
    <property type="entry name" value="Homeodomain-like"/>
    <property type="match status" value="1"/>
</dbReference>
<comment type="caution">
    <text evidence="5">The sequence shown here is derived from an EMBL/GenBank/DDBJ whole genome shotgun (WGS) entry which is preliminary data.</text>
</comment>
<protein>
    <submittedName>
        <fullName evidence="5">Helix-turn-helix domain-containing protein</fullName>
    </submittedName>
</protein>
<keyword evidence="2" id="KW-0238">DNA-binding</keyword>
<organism evidence="5 6">
    <name type="scientific">Gulosibacter chungangensis</name>
    <dbReference type="NCBI Taxonomy" id="979746"/>
    <lineage>
        <taxon>Bacteria</taxon>
        <taxon>Bacillati</taxon>
        <taxon>Actinomycetota</taxon>
        <taxon>Actinomycetes</taxon>
        <taxon>Micrococcales</taxon>
        <taxon>Microbacteriaceae</taxon>
        <taxon>Gulosibacter</taxon>
    </lineage>
</organism>
<dbReference type="AlphaFoldDB" id="A0A7J5B7Y7"/>
<dbReference type="Gene3D" id="1.10.10.60">
    <property type="entry name" value="Homeodomain-like"/>
    <property type="match status" value="1"/>
</dbReference>
<dbReference type="InterPro" id="IPR020449">
    <property type="entry name" value="Tscrpt_reg_AraC-type_HTH"/>
</dbReference>
<evidence type="ECO:0000313" key="5">
    <source>
        <dbReference type="EMBL" id="KAB1641181.1"/>
    </source>
</evidence>
<proteinExistence type="predicted"/>
<evidence type="ECO:0000256" key="3">
    <source>
        <dbReference type="ARBA" id="ARBA00023163"/>
    </source>
</evidence>
<name>A0A7J5B7Y7_9MICO</name>
<dbReference type="SMART" id="SM00342">
    <property type="entry name" value="HTH_ARAC"/>
    <property type="match status" value="1"/>
</dbReference>
<dbReference type="InterPro" id="IPR035418">
    <property type="entry name" value="AraC-bd_2"/>
</dbReference>
<dbReference type="EMBL" id="WBKB01000010">
    <property type="protein sequence ID" value="KAB1641181.1"/>
    <property type="molecule type" value="Genomic_DNA"/>
</dbReference>
<dbReference type="InterPro" id="IPR018060">
    <property type="entry name" value="HTH_AraC"/>
</dbReference>
<dbReference type="Pfam" id="PF12833">
    <property type="entry name" value="HTH_18"/>
    <property type="match status" value="1"/>
</dbReference>
<keyword evidence="1" id="KW-0805">Transcription regulation</keyword>
<reference evidence="5 6" key="1">
    <citation type="submission" date="2019-09" db="EMBL/GenBank/DDBJ databases">
        <title>Phylogeny of genus Pseudoclavibacter and closely related genus.</title>
        <authorList>
            <person name="Li Y."/>
        </authorList>
    </citation>
    <scope>NUCLEOTIDE SEQUENCE [LARGE SCALE GENOMIC DNA]</scope>
    <source>
        <strain evidence="5 6">KCTC 13959</strain>
    </source>
</reference>
<accession>A0A7J5B7Y7</accession>
<evidence type="ECO:0000259" key="4">
    <source>
        <dbReference type="PROSITE" id="PS01124"/>
    </source>
</evidence>
<dbReference type="RefSeq" id="WP_158053218.1">
    <property type="nucleotide sequence ID" value="NZ_WBKB01000010.1"/>
</dbReference>
<dbReference type="GO" id="GO:0003700">
    <property type="term" value="F:DNA-binding transcription factor activity"/>
    <property type="evidence" value="ECO:0007669"/>
    <property type="project" value="InterPro"/>
</dbReference>